<dbReference type="Proteomes" id="UP000278149">
    <property type="component" value="Unassembled WGS sequence"/>
</dbReference>
<dbReference type="GO" id="GO:0046872">
    <property type="term" value="F:metal ion binding"/>
    <property type="evidence" value="ECO:0007669"/>
    <property type="project" value="UniProtKB-KW"/>
</dbReference>
<evidence type="ECO:0000313" key="6">
    <source>
        <dbReference type="Proteomes" id="UP000278149"/>
    </source>
</evidence>
<gene>
    <name evidence="5" type="ORF">D9Q81_07485</name>
</gene>
<keyword evidence="4" id="KW-0862">Zinc</keyword>
<name>A0A429G1L9_9CREN</name>
<dbReference type="InterPro" id="IPR024087">
    <property type="entry name" value="Creatininase-like_sf"/>
</dbReference>
<keyword evidence="2" id="KW-0479">Metal-binding</keyword>
<dbReference type="InterPro" id="IPR003785">
    <property type="entry name" value="Creatininase/forma_Hydrolase"/>
</dbReference>
<evidence type="ECO:0000256" key="4">
    <source>
        <dbReference type="ARBA" id="ARBA00022833"/>
    </source>
</evidence>
<dbReference type="Pfam" id="PF02633">
    <property type="entry name" value="Creatininase"/>
    <property type="match status" value="1"/>
</dbReference>
<dbReference type="AlphaFoldDB" id="A0A429G1L9"/>
<organism evidence="5 6">
    <name type="scientific">Candidatus Korarchaeum cryptofilum</name>
    <dbReference type="NCBI Taxonomy" id="498846"/>
    <lineage>
        <taxon>Archaea</taxon>
        <taxon>Thermoproteota</taxon>
        <taxon>Candidatus Korarchaeia</taxon>
        <taxon>Candidatus Korarchaeales</taxon>
        <taxon>Candidatus Korarchaeaceae</taxon>
        <taxon>Candidatus Korarchaeum</taxon>
    </lineage>
</organism>
<evidence type="ECO:0000256" key="2">
    <source>
        <dbReference type="ARBA" id="ARBA00022723"/>
    </source>
</evidence>
<sequence length="241" mass="27606">MWREYLRGDDRIMIPLGSTEQHGRHAPLGTDSLLAIALAEDASERTGVLIAPPIWYGWSPHHMVAPGTVSVRPEVLIELLYDAIRSLSRHGFRKFVLINGHRLANLPWIQIASERAQRELKVSIFIFDLLYMSLDLRKKVDFGPFGHGDDMETSHLMHKFPELVRMEEAKDYVPERVVYADPLEPKDTLCYIPSTEERMMEIKESTGDTIIGTPSRSDPDKGKLYYEHLVGRLVELLQSIR</sequence>
<accession>A0A429G1L9</accession>
<comment type="cofactor">
    <cofactor evidence="1">
        <name>Zn(2+)</name>
        <dbReference type="ChEBI" id="CHEBI:29105"/>
    </cofactor>
</comment>
<reference evidence="5 6" key="1">
    <citation type="submission" date="2018-10" db="EMBL/GenBank/DDBJ databases">
        <title>Co-occurring genomic capacity for anaerobic methane metabolism and dissimilatory sulfite reduction discovered in the Korarchaeota.</title>
        <authorList>
            <person name="Mckay L.J."/>
            <person name="Dlakic M."/>
            <person name="Fields M.W."/>
            <person name="Delmont T.O."/>
            <person name="Eren A.M."/>
            <person name="Jay Z.J."/>
            <person name="Klingelsmith K.B."/>
            <person name="Rusch D.B."/>
            <person name="Inskeep W.P."/>
        </authorList>
    </citation>
    <scope>NUCLEOTIDE SEQUENCE [LARGE SCALE GENOMIC DNA]</scope>
    <source>
        <strain evidence="5 6">WS</strain>
    </source>
</reference>
<dbReference type="PANTHER" id="PTHR35005:SF1">
    <property type="entry name" value="2-AMINO-5-FORMYLAMINO-6-RIBOSYLAMINOPYRIMIDIN-4(3H)-ONE 5'-MONOPHOSPHATE DEFORMYLASE"/>
    <property type="match status" value="1"/>
</dbReference>
<dbReference type="Gene3D" id="3.40.50.10310">
    <property type="entry name" value="Creatininase"/>
    <property type="match status" value="1"/>
</dbReference>
<evidence type="ECO:0000313" key="5">
    <source>
        <dbReference type="EMBL" id="RSN67635.1"/>
    </source>
</evidence>
<proteinExistence type="predicted"/>
<dbReference type="GO" id="GO:0009231">
    <property type="term" value="P:riboflavin biosynthetic process"/>
    <property type="evidence" value="ECO:0007669"/>
    <property type="project" value="TreeGrafter"/>
</dbReference>
<dbReference type="GO" id="GO:0016811">
    <property type="term" value="F:hydrolase activity, acting on carbon-nitrogen (but not peptide) bonds, in linear amides"/>
    <property type="evidence" value="ECO:0007669"/>
    <property type="project" value="TreeGrafter"/>
</dbReference>
<protein>
    <submittedName>
        <fullName evidence="5">Creatininase family protein</fullName>
    </submittedName>
</protein>
<dbReference type="SUPFAM" id="SSF102215">
    <property type="entry name" value="Creatininase"/>
    <property type="match status" value="1"/>
</dbReference>
<dbReference type="EMBL" id="RCOR01000042">
    <property type="protein sequence ID" value="RSN67635.1"/>
    <property type="molecule type" value="Genomic_DNA"/>
</dbReference>
<evidence type="ECO:0000256" key="3">
    <source>
        <dbReference type="ARBA" id="ARBA00022801"/>
    </source>
</evidence>
<comment type="caution">
    <text evidence="5">The sequence shown here is derived from an EMBL/GenBank/DDBJ whole genome shotgun (WGS) entry which is preliminary data.</text>
</comment>
<keyword evidence="3" id="KW-0378">Hydrolase</keyword>
<evidence type="ECO:0000256" key="1">
    <source>
        <dbReference type="ARBA" id="ARBA00001947"/>
    </source>
</evidence>
<dbReference type="RefSeq" id="WP_125742444.1">
    <property type="nucleotide sequence ID" value="NZ_RCOR01000042.1"/>
</dbReference>
<dbReference type="PANTHER" id="PTHR35005">
    <property type="entry name" value="3-DEHYDRO-SCYLLO-INOSOSE HYDROLASE"/>
    <property type="match status" value="1"/>
</dbReference>